<keyword evidence="3" id="KW-1185">Reference proteome</keyword>
<gene>
    <name evidence="2" type="ORF">DYBT9275_02904</name>
</gene>
<evidence type="ECO:0000313" key="2">
    <source>
        <dbReference type="EMBL" id="CAG5002490.1"/>
    </source>
</evidence>
<evidence type="ECO:0000256" key="1">
    <source>
        <dbReference type="SAM" id="Phobius"/>
    </source>
</evidence>
<dbReference type="RefSeq" id="WP_215239464.1">
    <property type="nucleotide sequence ID" value="NZ_CAJRAF010000002.1"/>
</dbReference>
<name>A0A916JDW8_9BACT</name>
<evidence type="ECO:0000313" key="3">
    <source>
        <dbReference type="Proteomes" id="UP000680038"/>
    </source>
</evidence>
<organism evidence="2 3">
    <name type="scientific">Dyadobacter helix</name>
    <dbReference type="NCBI Taxonomy" id="2822344"/>
    <lineage>
        <taxon>Bacteria</taxon>
        <taxon>Pseudomonadati</taxon>
        <taxon>Bacteroidota</taxon>
        <taxon>Cytophagia</taxon>
        <taxon>Cytophagales</taxon>
        <taxon>Spirosomataceae</taxon>
        <taxon>Dyadobacter</taxon>
    </lineage>
</organism>
<reference evidence="2" key="1">
    <citation type="submission" date="2021-04" db="EMBL/GenBank/DDBJ databases">
        <authorList>
            <person name="Rodrigo-Torres L."/>
            <person name="Arahal R. D."/>
            <person name="Lucena T."/>
        </authorList>
    </citation>
    <scope>NUCLEOTIDE SEQUENCE</scope>
    <source>
        <strain evidence="2">CECT 9275</strain>
    </source>
</reference>
<sequence>MTFAPEFLNPNPQTDMCLPDKRKVKLYLIIAVWLLVIPGCAAQAVRIGVFNVDATPPIGSPVAYARARSITDSLSARGVVILSDEKPIVLCAVDWIGISNEGQDVWRRKLADAAHTTVERVSVHALHQHDGVVCDFRIERILSRYGMGGSHMDSLFLLEVIDNVAAGVSKAMRSAQEVTHVGFGQAQVDKVASNRRILGPDGKVAIVRWSSTKDPKAIAAPEGLIDPWLKNVSFWQNDKPLAVLTYYATHPQSYYGQGDVTCEFVGIARNAREKATGIPHIHFNGAGGNITAGKYNDGSPATRVLLTERMEEAMKKAWAQTSRSALTSKDLSWKYVNTHLPSTRNINAKDLKKTLEDTTSGTSDKYAAAEKLAWLEKNTVTNQVTISSLRLDRTWLLNLPGELFIEYQLAAQKLRPAPEQVCTAAYEEYGPGYIGTSAAYSQGGYETSGLASGVAPEVEEVLMRAIRAVLK</sequence>
<keyword evidence="1" id="KW-0812">Transmembrane</keyword>
<dbReference type="EMBL" id="CAJRAF010000002">
    <property type="protein sequence ID" value="CAG5002490.1"/>
    <property type="molecule type" value="Genomic_DNA"/>
</dbReference>
<accession>A0A916JDW8</accession>
<dbReference type="AlphaFoldDB" id="A0A916JDW8"/>
<keyword evidence="1" id="KW-1133">Transmembrane helix</keyword>
<keyword evidence="1" id="KW-0472">Membrane</keyword>
<dbReference type="Proteomes" id="UP000680038">
    <property type="component" value="Unassembled WGS sequence"/>
</dbReference>
<comment type="caution">
    <text evidence="2">The sequence shown here is derived from an EMBL/GenBank/DDBJ whole genome shotgun (WGS) entry which is preliminary data.</text>
</comment>
<feature type="transmembrane region" description="Helical" evidence="1">
    <location>
        <begin position="26"/>
        <end position="45"/>
    </location>
</feature>
<protein>
    <submittedName>
        <fullName evidence="2">Uncharacterized protein</fullName>
    </submittedName>
</protein>
<proteinExistence type="predicted"/>